<name>A0A3E1R5M6_9BURK</name>
<comment type="caution">
    <text evidence="1">The sequence shown here is derived from an EMBL/GenBank/DDBJ whole genome shotgun (WGS) entry which is preliminary data.</text>
</comment>
<reference evidence="1 2" key="1">
    <citation type="submission" date="2018-05" db="EMBL/GenBank/DDBJ databases">
        <title>Rhodoferax soyangensis sp.nov., isolated from an oligotrophic freshwater lake.</title>
        <authorList>
            <person name="Park M."/>
        </authorList>
    </citation>
    <scope>NUCLEOTIDE SEQUENCE [LARGE SCALE GENOMIC DNA]</scope>
    <source>
        <strain evidence="1 2">IMCC26218</strain>
    </source>
</reference>
<proteinExistence type="predicted"/>
<evidence type="ECO:0000313" key="2">
    <source>
        <dbReference type="Proteomes" id="UP000260665"/>
    </source>
</evidence>
<protein>
    <submittedName>
        <fullName evidence="1">Uncharacterized protein</fullName>
    </submittedName>
</protein>
<evidence type="ECO:0000313" key="1">
    <source>
        <dbReference type="EMBL" id="RFO94656.1"/>
    </source>
</evidence>
<dbReference type="Gene3D" id="1.20.1600.10">
    <property type="entry name" value="Outer membrane efflux proteins (OEP)"/>
    <property type="match status" value="1"/>
</dbReference>
<organism evidence="1 2">
    <name type="scientific">Rhodoferax lacus</name>
    <dbReference type="NCBI Taxonomy" id="2184758"/>
    <lineage>
        <taxon>Bacteria</taxon>
        <taxon>Pseudomonadati</taxon>
        <taxon>Pseudomonadota</taxon>
        <taxon>Betaproteobacteria</taxon>
        <taxon>Burkholderiales</taxon>
        <taxon>Comamonadaceae</taxon>
        <taxon>Rhodoferax</taxon>
    </lineage>
</organism>
<dbReference type="EMBL" id="QFZK01000036">
    <property type="protein sequence ID" value="RFO94656.1"/>
    <property type="molecule type" value="Genomic_DNA"/>
</dbReference>
<accession>A0A3E1R5M6</accession>
<dbReference type="AlphaFoldDB" id="A0A3E1R5M6"/>
<keyword evidence="2" id="KW-1185">Reference proteome</keyword>
<dbReference type="Proteomes" id="UP000260665">
    <property type="component" value="Unassembled WGS sequence"/>
</dbReference>
<dbReference type="SUPFAM" id="SSF56954">
    <property type="entry name" value="Outer membrane efflux proteins (OEP)"/>
    <property type="match status" value="1"/>
</dbReference>
<gene>
    <name evidence="1" type="ORF">DIC66_22370</name>
</gene>
<sequence length="112" mass="12164">MAIAAYVWRSQAALAREYVTARVESGAVAPTVTASGTLNPVTTVRVGSYRQSLLLAFAQLADGLQALDHDTSLVGVQHKELDAARSTQDPTQQSFEARQSDFQRVIEAQRQC</sequence>